<name>A0A418XFY7_9BURK</name>
<proteinExistence type="predicted"/>
<dbReference type="RefSeq" id="WP_119812424.1">
    <property type="nucleotide sequence ID" value="NZ_QYUP01000149.1"/>
</dbReference>
<dbReference type="AlphaFoldDB" id="A0A418XFY7"/>
<dbReference type="EMBL" id="QYUP01000149">
    <property type="protein sequence ID" value="RJG11370.1"/>
    <property type="molecule type" value="Genomic_DNA"/>
</dbReference>
<gene>
    <name evidence="1" type="ORF">D3872_19775</name>
</gene>
<dbReference type="Proteomes" id="UP000284006">
    <property type="component" value="Unassembled WGS sequence"/>
</dbReference>
<protein>
    <submittedName>
        <fullName evidence="1">AlpA family phage regulatory protein</fullName>
    </submittedName>
</protein>
<sequence length="66" mass="7630">MQFEQLLTVKQVARKLSISISGVWAKVQTDDGFPKPFKLSAKQTRWIDTELNNFVMSKREASMTMH</sequence>
<dbReference type="InterPro" id="IPR010260">
    <property type="entry name" value="AlpA"/>
</dbReference>
<organism evidence="1 2">
    <name type="scientific">Massilia cavernae</name>
    <dbReference type="NCBI Taxonomy" id="2320864"/>
    <lineage>
        <taxon>Bacteria</taxon>
        <taxon>Pseudomonadati</taxon>
        <taxon>Pseudomonadota</taxon>
        <taxon>Betaproteobacteria</taxon>
        <taxon>Burkholderiales</taxon>
        <taxon>Oxalobacteraceae</taxon>
        <taxon>Telluria group</taxon>
        <taxon>Massilia</taxon>
    </lineage>
</organism>
<dbReference type="Pfam" id="PF05930">
    <property type="entry name" value="Phage_AlpA"/>
    <property type="match status" value="1"/>
</dbReference>
<comment type="caution">
    <text evidence="1">The sequence shown here is derived from an EMBL/GenBank/DDBJ whole genome shotgun (WGS) entry which is preliminary data.</text>
</comment>
<evidence type="ECO:0000313" key="2">
    <source>
        <dbReference type="Proteomes" id="UP000284006"/>
    </source>
</evidence>
<evidence type="ECO:0000313" key="1">
    <source>
        <dbReference type="EMBL" id="RJG11370.1"/>
    </source>
</evidence>
<keyword evidence="2" id="KW-1185">Reference proteome</keyword>
<dbReference type="OrthoDB" id="8781889at2"/>
<accession>A0A418XFY7</accession>
<reference evidence="1 2" key="1">
    <citation type="submission" date="2018-09" db="EMBL/GenBank/DDBJ databases">
        <authorList>
            <person name="Zhu H."/>
        </authorList>
    </citation>
    <scope>NUCLEOTIDE SEQUENCE [LARGE SCALE GENOMIC DNA]</scope>
    <source>
        <strain evidence="1 2">K1S02-61</strain>
    </source>
</reference>